<dbReference type="Gene3D" id="3.40.50.880">
    <property type="match status" value="1"/>
</dbReference>
<keyword evidence="2" id="KW-0238">DNA-binding</keyword>
<keyword evidence="1" id="KW-0805">Transcription regulation</keyword>
<dbReference type="SMART" id="SM00342">
    <property type="entry name" value="HTH_ARAC"/>
    <property type="match status" value="1"/>
</dbReference>
<feature type="domain" description="HTH araC/xylS-type" evidence="4">
    <location>
        <begin position="258"/>
        <end position="356"/>
    </location>
</feature>
<dbReference type="InterPro" id="IPR009057">
    <property type="entry name" value="Homeodomain-like_sf"/>
</dbReference>
<dbReference type="InterPro" id="IPR018062">
    <property type="entry name" value="HTH_AraC-typ_CS"/>
</dbReference>
<organism evidence="5 6">
    <name type="scientific">Mesorhizobium shonense</name>
    <dbReference type="NCBI Taxonomy" id="1209948"/>
    <lineage>
        <taxon>Bacteria</taxon>
        <taxon>Pseudomonadati</taxon>
        <taxon>Pseudomonadota</taxon>
        <taxon>Alphaproteobacteria</taxon>
        <taxon>Hyphomicrobiales</taxon>
        <taxon>Phyllobacteriaceae</taxon>
        <taxon>Mesorhizobium</taxon>
    </lineage>
</organism>
<dbReference type="InterPro" id="IPR020449">
    <property type="entry name" value="Tscrpt_reg_AraC-type_HTH"/>
</dbReference>
<evidence type="ECO:0000256" key="2">
    <source>
        <dbReference type="ARBA" id="ARBA00023125"/>
    </source>
</evidence>
<dbReference type="PROSITE" id="PS00041">
    <property type="entry name" value="HTH_ARAC_FAMILY_1"/>
    <property type="match status" value="1"/>
</dbReference>
<sequence>MDLQRCLMNMHKDSAIGPPYFAPSVIIGRADQNSVGIQDAAESRFDILLLPGFSQVSFSSFVEPLHQANINAGRRVFYWRIVGCAGERVVSSSGVQIHVDIDVANYSGICKTDGFVIIGSERLGEVRSEHVYSLLRALQRRKTALYAIGTATWLLAEAGILRRGTKCTIHWRQLAALAERFPNLVPEDCLFLNDGSVTTSAGEFAAFDLAAEIVQTVCGQGLARRVCGHLIADGFRSGAHCQSIPPGLRYAGTVEKLLRVTKHMERHIEETTSLGEIARAVSLSRRQIERLFRKHIQISPMQYYSRLRLERARQLLEMTDMPVIEVAVACGFISSSHFTKSFKDHFGVLPSHARRWGTACSPRSHAPKCD</sequence>
<dbReference type="InterPro" id="IPR018060">
    <property type="entry name" value="HTH_AraC"/>
</dbReference>
<dbReference type="PANTHER" id="PTHR46796:SF6">
    <property type="entry name" value="ARAC SUBFAMILY"/>
    <property type="match status" value="1"/>
</dbReference>
<comment type="caution">
    <text evidence="5">The sequence shown here is derived from an EMBL/GenBank/DDBJ whole genome shotgun (WGS) entry which is preliminary data.</text>
</comment>
<evidence type="ECO:0000256" key="3">
    <source>
        <dbReference type="ARBA" id="ARBA00023163"/>
    </source>
</evidence>
<accession>A0ABV2HWR5</accession>
<dbReference type="Pfam" id="PF01965">
    <property type="entry name" value="DJ-1_PfpI"/>
    <property type="match status" value="1"/>
</dbReference>
<dbReference type="InterPro" id="IPR002818">
    <property type="entry name" value="DJ-1/PfpI"/>
</dbReference>
<dbReference type="PROSITE" id="PS01124">
    <property type="entry name" value="HTH_ARAC_FAMILY_2"/>
    <property type="match status" value="1"/>
</dbReference>
<dbReference type="InterPro" id="IPR050204">
    <property type="entry name" value="AraC_XylS_family_regulators"/>
</dbReference>
<evidence type="ECO:0000313" key="6">
    <source>
        <dbReference type="Proteomes" id="UP001549036"/>
    </source>
</evidence>
<dbReference type="Pfam" id="PF12833">
    <property type="entry name" value="HTH_18"/>
    <property type="match status" value="1"/>
</dbReference>
<dbReference type="PRINTS" id="PR00032">
    <property type="entry name" value="HTHARAC"/>
</dbReference>
<evidence type="ECO:0000313" key="5">
    <source>
        <dbReference type="EMBL" id="MET3595054.1"/>
    </source>
</evidence>
<dbReference type="EMBL" id="JBEPLM010000009">
    <property type="protein sequence ID" value="MET3595054.1"/>
    <property type="molecule type" value="Genomic_DNA"/>
</dbReference>
<dbReference type="RefSeq" id="WP_354416330.1">
    <property type="nucleotide sequence ID" value="NZ_JBEPLM010000009.1"/>
</dbReference>
<evidence type="ECO:0000259" key="4">
    <source>
        <dbReference type="PROSITE" id="PS01124"/>
    </source>
</evidence>
<keyword evidence="6" id="KW-1185">Reference proteome</keyword>
<dbReference type="CDD" id="cd03136">
    <property type="entry name" value="GATase1_AraC_ArgR_like"/>
    <property type="match status" value="1"/>
</dbReference>
<proteinExistence type="predicted"/>
<dbReference type="SUPFAM" id="SSF52317">
    <property type="entry name" value="Class I glutamine amidotransferase-like"/>
    <property type="match status" value="1"/>
</dbReference>
<evidence type="ECO:0000256" key="1">
    <source>
        <dbReference type="ARBA" id="ARBA00023015"/>
    </source>
</evidence>
<gene>
    <name evidence="5" type="ORF">ABID26_004466</name>
</gene>
<reference evidence="5 6" key="1">
    <citation type="submission" date="2024-06" db="EMBL/GenBank/DDBJ databases">
        <title>Genomic Encyclopedia of Type Strains, Phase IV (KMG-IV): sequencing the most valuable type-strain genomes for metagenomic binning, comparative biology and taxonomic classification.</title>
        <authorList>
            <person name="Goeker M."/>
        </authorList>
    </citation>
    <scope>NUCLEOTIDE SEQUENCE [LARGE SCALE GENOMIC DNA]</scope>
    <source>
        <strain evidence="5 6">DSM 29846</strain>
    </source>
</reference>
<dbReference type="SUPFAM" id="SSF46689">
    <property type="entry name" value="Homeodomain-like"/>
    <property type="match status" value="2"/>
</dbReference>
<dbReference type="Gene3D" id="1.10.10.60">
    <property type="entry name" value="Homeodomain-like"/>
    <property type="match status" value="1"/>
</dbReference>
<dbReference type="InterPro" id="IPR029062">
    <property type="entry name" value="Class_I_gatase-like"/>
</dbReference>
<protein>
    <submittedName>
        <fullName evidence="5">Transcriptional regulator GlxA family with amidase domain</fullName>
    </submittedName>
</protein>
<keyword evidence="3" id="KW-0804">Transcription</keyword>
<dbReference type="Proteomes" id="UP001549036">
    <property type="component" value="Unassembled WGS sequence"/>
</dbReference>
<dbReference type="PANTHER" id="PTHR46796">
    <property type="entry name" value="HTH-TYPE TRANSCRIPTIONAL ACTIVATOR RHAS-RELATED"/>
    <property type="match status" value="1"/>
</dbReference>
<name>A0ABV2HWR5_9HYPH</name>